<evidence type="ECO:0000256" key="1">
    <source>
        <dbReference type="SAM" id="Phobius"/>
    </source>
</evidence>
<evidence type="ECO:0000313" key="3">
    <source>
        <dbReference type="Proteomes" id="UP001149140"/>
    </source>
</evidence>
<dbReference type="EMBL" id="JAPDOD010000007">
    <property type="protein sequence ID" value="MDA0160737.1"/>
    <property type="molecule type" value="Genomic_DNA"/>
</dbReference>
<keyword evidence="3" id="KW-1185">Reference proteome</keyword>
<feature type="transmembrane region" description="Helical" evidence="1">
    <location>
        <begin position="44"/>
        <end position="61"/>
    </location>
</feature>
<sequence length="102" mass="10274">MRRTSLPGLIAASIVIGASAGISTGAGLVSLAIALPKAQLTKMTAAYYIALYGSITAPVIGDRLIAQRTGIATAGLIVCIALAVAVFAILVSLVHDRTTQPA</sequence>
<organism evidence="2 3">
    <name type="scientific">Solirubrobacter ginsenosidimutans</name>
    <dbReference type="NCBI Taxonomy" id="490573"/>
    <lineage>
        <taxon>Bacteria</taxon>
        <taxon>Bacillati</taxon>
        <taxon>Actinomycetota</taxon>
        <taxon>Thermoleophilia</taxon>
        <taxon>Solirubrobacterales</taxon>
        <taxon>Solirubrobacteraceae</taxon>
        <taxon>Solirubrobacter</taxon>
    </lineage>
</organism>
<comment type="caution">
    <text evidence="2">The sequence shown here is derived from an EMBL/GenBank/DDBJ whole genome shotgun (WGS) entry which is preliminary data.</text>
</comment>
<dbReference type="RefSeq" id="WP_270039747.1">
    <property type="nucleotide sequence ID" value="NZ_JAPDOD010000007.1"/>
</dbReference>
<keyword evidence="1" id="KW-0812">Transmembrane</keyword>
<accession>A0A9X3MQY0</accession>
<dbReference type="AlphaFoldDB" id="A0A9X3MQY0"/>
<keyword evidence="1" id="KW-0472">Membrane</keyword>
<reference evidence="2" key="1">
    <citation type="submission" date="2022-10" db="EMBL/GenBank/DDBJ databases">
        <title>The WGS of Solirubrobacter ginsenosidimutans DSM 21036.</title>
        <authorList>
            <person name="Jiang Z."/>
        </authorList>
    </citation>
    <scope>NUCLEOTIDE SEQUENCE</scope>
    <source>
        <strain evidence="2">DSM 21036</strain>
    </source>
</reference>
<evidence type="ECO:0000313" key="2">
    <source>
        <dbReference type="EMBL" id="MDA0160737.1"/>
    </source>
</evidence>
<keyword evidence="1" id="KW-1133">Transmembrane helix</keyword>
<dbReference type="Proteomes" id="UP001149140">
    <property type="component" value="Unassembled WGS sequence"/>
</dbReference>
<dbReference type="InterPro" id="IPR036259">
    <property type="entry name" value="MFS_trans_sf"/>
</dbReference>
<protein>
    <recommendedName>
        <fullName evidence="4">MFS transporter</fullName>
    </recommendedName>
</protein>
<evidence type="ECO:0008006" key="4">
    <source>
        <dbReference type="Google" id="ProtNLM"/>
    </source>
</evidence>
<proteinExistence type="predicted"/>
<gene>
    <name evidence="2" type="ORF">OM076_10715</name>
</gene>
<dbReference type="SUPFAM" id="SSF103473">
    <property type="entry name" value="MFS general substrate transporter"/>
    <property type="match status" value="1"/>
</dbReference>
<feature type="transmembrane region" description="Helical" evidence="1">
    <location>
        <begin position="73"/>
        <end position="94"/>
    </location>
</feature>
<name>A0A9X3MQY0_9ACTN</name>